<dbReference type="Proteomes" id="UP000654482">
    <property type="component" value="Unassembled WGS sequence"/>
</dbReference>
<comment type="caution">
    <text evidence="3">The sequence shown here is derived from an EMBL/GenBank/DDBJ whole genome shotgun (WGS) entry which is preliminary data.</text>
</comment>
<dbReference type="Pfam" id="PF04773">
    <property type="entry name" value="FecR"/>
    <property type="match status" value="1"/>
</dbReference>
<proteinExistence type="predicted"/>
<feature type="compositionally biased region" description="Polar residues" evidence="1">
    <location>
        <begin position="260"/>
        <end position="269"/>
    </location>
</feature>
<dbReference type="PANTHER" id="PTHR38731">
    <property type="entry name" value="LIPL45-RELATED LIPOPROTEIN-RELATED"/>
    <property type="match status" value="1"/>
</dbReference>
<sequence>MKTQTFRYILLGLVVLPLSFGLVSCENSKETEATSPASPQTEVSPAATEAAANLSEIQNQPVWVKSTDTEEVTGKEGMDLEVGETIRTEGEALAEVDLKNGLAFRIGGDAVLTLEPENQLNLTSGEMITWVEPGQKVPAEIVTPGGVAGIRGTTVFVKIPDDPNEGIVFFSWEGTVAVRLPNQTEEILLESGEEVLVAKGETDLEKIRNSVRQLSQEEWSQRRQKSRLLNQFAKPIPTEEEIEKAETKMSDKESGEKDSNTNPDNTSEE</sequence>
<evidence type="ECO:0000313" key="4">
    <source>
        <dbReference type="Proteomes" id="UP000654482"/>
    </source>
</evidence>
<name>A0A8J7DWF9_9CYAN</name>
<gene>
    <name evidence="3" type="ORF">IQ249_10380</name>
</gene>
<evidence type="ECO:0000313" key="3">
    <source>
        <dbReference type="EMBL" id="MBE9116303.1"/>
    </source>
</evidence>
<dbReference type="InterPro" id="IPR006860">
    <property type="entry name" value="FecR"/>
</dbReference>
<reference evidence="3" key="1">
    <citation type="submission" date="2020-10" db="EMBL/GenBank/DDBJ databases">
        <authorList>
            <person name="Castelo-Branco R."/>
            <person name="Eusebio N."/>
            <person name="Adriana R."/>
            <person name="Vieira A."/>
            <person name="Brugerolle De Fraissinette N."/>
            <person name="Rezende De Castro R."/>
            <person name="Schneider M.P."/>
            <person name="Vasconcelos V."/>
            <person name="Leao P.N."/>
        </authorList>
    </citation>
    <scope>NUCLEOTIDE SEQUENCE</scope>
    <source>
        <strain evidence="3">LEGE 07157</strain>
    </source>
</reference>
<dbReference type="AlphaFoldDB" id="A0A8J7DWF9"/>
<dbReference type="EMBL" id="JADEWZ010000013">
    <property type="protein sequence ID" value="MBE9116303.1"/>
    <property type="molecule type" value="Genomic_DNA"/>
</dbReference>
<keyword evidence="4" id="KW-1185">Reference proteome</keyword>
<accession>A0A8J7DWF9</accession>
<organism evidence="3 4">
    <name type="scientific">Lusitaniella coriacea LEGE 07157</name>
    <dbReference type="NCBI Taxonomy" id="945747"/>
    <lineage>
        <taxon>Bacteria</taxon>
        <taxon>Bacillati</taxon>
        <taxon>Cyanobacteriota</taxon>
        <taxon>Cyanophyceae</taxon>
        <taxon>Spirulinales</taxon>
        <taxon>Lusitaniellaceae</taxon>
        <taxon>Lusitaniella</taxon>
    </lineage>
</organism>
<evidence type="ECO:0000259" key="2">
    <source>
        <dbReference type="Pfam" id="PF04773"/>
    </source>
</evidence>
<feature type="compositionally biased region" description="Basic and acidic residues" evidence="1">
    <location>
        <begin position="244"/>
        <end position="259"/>
    </location>
</feature>
<dbReference type="PROSITE" id="PS51257">
    <property type="entry name" value="PROKAR_LIPOPROTEIN"/>
    <property type="match status" value="1"/>
</dbReference>
<feature type="region of interest" description="Disordered" evidence="1">
    <location>
        <begin position="219"/>
        <end position="269"/>
    </location>
</feature>
<dbReference type="RefSeq" id="WP_194029396.1">
    <property type="nucleotide sequence ID" value="NZ_JADEWZ010000013.1"/>
</dbReference>
<protein>
    <submittedName>
        <fullName evidence="3">FecR domain-containing protein</fullName>
    </submittedName>
</protein>
<evidence type="ECO:0000256" key="1">
    <source>
        <dbReference type="SAM" id="MobiDB-lite"/>
    </source>
</evidence>
<feature type="domain" description="FecR protein" evidence="2">
    <location>
        <begin position="85"/>
        <end position="162"/>
    </location>
</feature>